<keyword evidence="4" id="KW-1185">Reference proteome</keyword>
<dbReference type="PANTHER" id="PTHR15288:SF0">
    <property type="entry name" value="UDENN DOMAIN-CONTAINING PROTEIN"/>
    <property type="match status" value="1"/>
</dbReference>
<name>A0A9J6BE71_POLVA</name>
<evidence type="ECO:0000256" key="1">
    <source>
        <dbReference type="SAM" id="MobiDB-lite"/>
    </source>
</evidence>
<dbReference type="Pfam" id="PF02141">
    <property type="entry name" value="DENN"/>
    <property type="match status" value="1"/>
</dbReference>
<dbReference type="InterPro" id="IPR051942">
    <property type="entry name" value="DENN_domain_containing_2"/>
</dbReference>
<dbReference type="PANTHER" id="PTHR15288">
    <property type="entry name" value="DENN DOMAIN-CONTAINING PROTEIN 2"/>
    <property type="match status" value="1"/>
</dbReference>
<accession>A0A9J6BE71</accession>
<reference evidence="3" key="1">
    <citation type="submission" date="2021-03" db="EMBL/GenBank/DDBJ databases">
        <title>Chromosome level genome of the anhydrobiotic midge Polypedilum vanderplanki.</title>
        <authorList>
            <person name="Yoshida Y."/>
            <person name="Kikawada T."/>
            <person name="Gusev O."/>
        </authorList>
    </citation>
    <scope>NUCLEOTIDE SEQUENCE</scope>
    <source>
        <strain evidence="3">NIAS01</strain>
        <tissue evidence="3">Whole body or cell culture</tissue>
    </source>
</reference>
<feature type="region of interest" description="Disordered" evidence="1">
    <location>
        <begin position="112"/>
        <end position="134"/>
    </location>
</feature>
<gene>
    <name evidence="3" type="ORF">PVAND_015780</name>
</gene>
<dbReference type="InterPro" id="IPR043153">
    <property type="entry name" value="DENN_C"/>
</dbReference>
<sequence>MNHVQAIKNQFERLNVSDAAAPQLRETSHEIKSFKRAATLMDFSSFQLNGEASTKIQFQRQDSNSKSVRRRGAFRLEKKPDVVKSPKLTNNCDIEEELQYLATSETIKKALRQPLPQGSPPKKPPRTFASTPLNSPIAEVKEFVPTPTKTTTKLIDGMKFLNCIISPCSIDPIYYEQIKAERRQQVISDDDEEEEEQIYMEPSLQKFDVVTKKEPEELHYMCTNIIDQNFDTNESSSLESFTNDSNEVQSYNKLNILMDVMYDERKRDRILDDDSSSSSTEVKLPKGKVSRSLTEKRKNYIRRMTQTITTSDFRESSGSATSVIKQFQRIIDSNNGNDKQNGNKNETKLFKMALLVGYDMMNKKGYIKSIYPSGETPLPMLEQFVYPSNKNPCDLMVRENQNFMMILTDVHGNHLFGYCRQIIPEGFEKCLPLTYCIITEINASGFYFNLLNEIESRHGISNQQFISMMKSLHSKEFPKSNEIFTAKFLKPPPDIPKKPDPDLIQKSTQKFAKRLSLESPEWLKSETSKLIIARSDEITIRREIDVRLESFEMSILYESTNRELLIAIFGTLLIERKVILVGQNLSQLSSCVMALYSILYPFKWPHPIITVIPEQIIELLQAPFPFFAGVLKTSIDVNSLEIEDGIVVDLDSKTLLRKCGDEATLLPETLRKSLLLALKIVDAIDKGKKLINVLIAEAFLQFFIKLFAGLKASDFEKEKFIESHTDQGIKYFLEWFLDTILFKEFLIKKQQYDQQKDANGTFELFNIKILGKSATLATNQQKKNVEMLFKSAHHKKRNFKDKIKDFLNH</sequence>
<dbReference type="EMBL" id="JADBJN010000004">
    <property type="protein sequence ID" value="KAG5667811.1"/>
    <property type="molecule type" value="Genomic_DNA"/>
</dbReference>
<organism evidence="3 4">
    <name type="scientific">Polypedilum vanderplanki</name>
    <name type="common">Sleeping chironomid midge</name>
    <dbReference type="NCBI Taxonomy" id="319348"/>
    <lineage>
        <taxon>Eukaryota</taxon>
        <taxon>Metazoa</taxon>
        <taxon>Ecdysozoa</taxon>
        <taxon>Arthropoda</taxon>
        <taxon>Hexapoda</taxon>
        <taxon>Insecta</taxon>
        <taxon>Pterygota</taxon>
        <taxon>Neoptera</taxon>
        <taxon>Endopterygota</taxon>
        <taxon>Diptera</taxon>
        <taxon>Nematocera</taxon>
        <taxon>Chironomoidea</taxon>
        <taxon>Chironomidae</taxon>
        <taxon>Chironominae</taxon>
        <taxon>Polypedilum</taxon>
        <taxon>Polypedilum</taxon>
    </lineage>
</organism>
<proteinExistence type="predicted"/>
<dbReference type="OrthoDB" id="10266080at2759"/>
<dbReference type="InterPro" id="IPR037516">
    <property type="entry name" value="Tripartite_DENN"/>
</dbReference>
<dbReference type="Gene3D" id="3.30.450.200">
    <property type="match status" value="1"/>
</dbReference>
<protein>
    <recommendedName>
        <fullName evidence="2">UDENN domain-containing protein</fullName>
    </recommendedName>
</protein>
<feature type="domain" description="UDENN" evidence="2">
    <location>
        <begin position="343"/>
        <end position="757"/>
    </location>
</feature>
<dbReference type="AlphaFoldDB" id="A0A9J6BE71"/>
<evidence type="ECO:0000313" key="4">
    <source>
        <dbReference type="Proteomes" id="UP001107558"/>
    </source>
</evidence>
<dbReference type="InterPro" id="IPR001194">
    <property type="entry name" value="cDENN_dom"/>
</dbReference>
<dbReference type="Proteomes" id="UP001107558">
    <property type="component" value="Chromosome 4"/>
</dbReference>
<dbReference type="FunFam" id="3.40.50.11500:FF:000004">
    <property type="entry name" value="DENN domain-containing protein 2C isoform X1"/>
    <property type="match status" value="1"/>
</dbReference>
<dbReference type="PROSITE" id="PS50211">
    <property type="entry name" value="DENN"/>
    <property type="match status" value="1"/>
</dbReference>
<comment type="caution">
    <text evidence="3">The sequence shown here is derived from an EMBL/GenBank/DDBJ whole genome shotgun (WGS) entry which is preliminary data.</text>
</comment>
<dbReference type="Gene3D" id="3.40.50.11500">
    <property type="match status" value="1"/>
</dbReference>
<evidence type="ECO:0000313" key="3">
    <source>
        <dbReference type="EMBL" id="KAG5667811.1"/>
    </source>
</evidence>
<dbReference type="SMART" id="SM00801">
    <property type="entry name" value="dDENN"/>
    <property type="match status" value="1"/>
</dbReference>
<dbReference type="SMART" id="SM00799">
    <property type="entry name" value="DENN"/>
    <property type="match status" value="1"/>
</dbReference>
<evidence type="ECO:0000259" key="2">
    <source>
        <dbReference type="PROSITE" id="PS50211"/>
    </source>
</evidence>
<dbReference type="InterPro" id="IPR005112">
    <property type="entry name" value="dDENN_dom"/>
</dbReference>